<sequence length="176" mass="19932">MSEMIPAWVNGELTPVEKLEAHQKGLRHKAISVFVMDGDRVLLQRRALGKYHTPGLWANTCCTHPHWDEPQEACAARRLREELGITGLTLDHRDQVEYRADVGNGLIEHEVVDIFVAPAGPDLGIDLNPDEVMDVKWVDLHDLARAVKAEPDAYTPWLRIYLDQHRERIFGSLSPA</sequence>
<dbReference type="Gene3D" id="3.90.79.10">
    <property type="entry name" value="Nucleoside Triphosphate Pyrophosphohydrolase"/>
    <property type="match status" value="1"/>
</dbReference>
<dbReference type="RefSeq" id="WP_132465066.1">
    <property type="nucleotide sequence ID" value="NZ_SLXP01000014.1"/>
</dbReference>
<keyword evidence="9 10" id="KW-0413">Isomerase</keyword>
<feature type="binding site" evidence="10">
    <location>
        <position position="110"/>
    </location>
    <ligand>
        <name>Mn(2+)</name>
        <dbReference type="ChEBI" id="CHEBI:29035"/>
    </ligand>
</feature>
<dbReference type="AlphaFoldDB" id="A0A4R2PV86"/>
<reference evidence="13 14" key="1">
    <citation type="submission" date="2019-03" db="EMBL/GenBank/DDBJ databases">
        <title>Genomic Encyclopedia of Type Strains, Phase IV (KMG-IV): sequencing the most valuable type-strain genomes for metagenomic binning, comparative biology and taxonomic classification.</title>
        <authorList>
            <person name="Goeker M."/>
        </authorList>
    </citation>
    <scope>NUCLEOTIDE SEQUENCE [LARGE SCALE GENOMIC DNA]</scope>
    <source>
        <strain evidence="13 14">DSM 18063</strain>
    </source>
</reference>
<feature type="binding site" evidence="10">
    <location>
        <position position="82"/>
    </location>
    <ligand>
        <name>Mg(2+)</name>
        <dbReference type="ChEBI" id="CHEBI:18420"/>
    </ligand>
</feature>
<dbReference type="GO" id="GO:0046872">
    <property type="term" value="F:metal ion binding"/>
    <property type="evidence" value="ECO:0007669"/>
    <property type="project" value="UniProtKB-KW"/>
</dbReference>
<evidence type="ECO:0000256" key="5">
    <source>
        <dbReference type="ARBA" id="ARBA00022723"/>
    </source>
</evidence>
<dbReference type="CDD" id="cd02885">
    <property type="entry name" value="NUDIX_IPP_Isomerase"/>
    <property type="match status" value="1"/>
</dbReference>
<gene>
    <name evidence="10" type="primary">idi</name>
    <name evidence="13" type="ORF">EV662_11460</name>
</gene>
<evidence type="ECO:0000256" key="6">
    <source>
        <dbReference type="ARBA" id="ARBA00022842"/>
    </source>
</evidence>
<keyword evidence="5 10" id="KW-0479">Metal-binding</keyword>
<feature type="active site" evidence="10 11">
    <location>
        <position position="62"/>
    </location>
</feature>
<feature type="active site" evidence="10 11">
    <location>
        <position position="110"/>
    </location>
</feature>
<comment type="subcellular location">
    <subcellularLocation>
        <location evidence="10">Cytoplasm</location>
    </subcellularLocation>
</comment>
<dbReference type="PANTHER" id="PTHR10885:SF0">
    <property type="entry name" value="ISOPENTENYL-DIPHOSPHATE DELTA-ISOMERASE"/>
    <property type="match status" value="1"/>
</dbReference>
<dbReference type="PIRSF" id="PIRSF018427">
    <property type="entry name" value="Isopntndiph_ism"/>
    <property type="match status" value="1"/>
</dbReference>
<dbReference type="GO" id="GO:0005737">
    <property type="term" value="C:cytoplasm"/>
    <property type="evidence" value="ECO:0007669"/>
    <property type="project" value="UniProtKB-SubCell"/>
</dbReference>
<evidence type="ECO:0000256" key="11">
    <source>
        <dbReference type="PIRSR" id="PIRSR018427-1"/>
    </source>
</evidence>
<dbReference type="InterPro" id="IPR056375">
    <property type="entry name" value="Idi_bact"/>
</dbReference>
<dbReference type="SUPFAM" id="SSF55811">
    <property type="entry name" value="Nudix"/>
    <property type="match status" value="1"/>
</dbReference>
<feature type="binding site" evidence="10">
    <location>
        <position position="22"/>
    </location>
    <ligand>
        <name>Mn(2+)</name>
        <dbReference type="ChEBI" id="CHEBI:29035"/>
    </ligand>
</feature>
<feature type="binding site" evidence="10">
    <location>
        <position position="108"/>
    </location>
    <ligand>
        <name>Mn(2+)</name>
        <dbReference type="ChEBI" id="CHEBI:29035"/>
    </ligand>
</feature>
<dbReference type="Proteomes" id="UP000294835">
    <property type="component" value="Unassembled WGS sequence"/>
</dbReference>
<dbReference type="Pfam" id="PF00293">
    <property type="entry name" value="NUDIX"/>
    <property type="match status" value="1"/>
</dbReference>
<evidence type="ECO:0000259" key="12">
    <source>
        <dbReference type="PROSITE" id="PS51462"/>
    </source>
</evidence>
<keyword evidence="8 10" id="KW-0414">Isoprene biosynthesis</keyword>
<name>A0A4R2PV86_9RHOB</name>
<evidence type="ECO:0000256" key="4">
    <source>
        <dbReference type="ARBA" id="ARBA00022490"/>
    </source>
</evidence>
<dbReference type="InterPro" id="IPR015797">
    <property type="entry name" value="NUDIX_hydrolase-like_dom_sf"/>
</dbReference>
<dbReference type="OrthoDB" id="9809458at2"/>
<organism evidence="13 14">
    <name type="scientific">Rhodovulum marinum</name>
    <dbReference type="NCBI Taxonomy" id="320662"/>
    <lineage>
        <taxon>Bacteria</taxon>
        <taxon>Pseudomonadati</taxon>
        <taxon>Pseudomonadota</taxon>
        <taxon>Alphaproteobacteria</taxon>
        <taxon>Rhodobacterales</taxon>
        <taxon>Paracoccaceae</taxon>
        <taxon>Rhodovulum</taxon>
    </lineage>
</organism>
<dbReference type="GO" id="GO:0009240">
    <property type="term" value="P:isopentenyl diphosphate biosynthetic process"/>
    <property type="evidence" value="ECO:0007669"/>
    <property type="project" value="TreeGrafter"/>
</dbReference>
<dbReference type="EC" id="5.3.3.2" evidence="3 10"/>
<proteinExistence type="inferred from homology"/>
<evidence type="ECO:0000256" key="3">
    <source>
        <dbReference type="ARBA" id="ARBA00012057"/>
    </source>
</evidence>
<evidence type="ECO:0000256" key="8">
    <source>
        <dbReference type="ARBA" id="ARBA00023229"/>
    </source>
</evidence>
<comment type="caution">
    <text evidence="13">The sequence shown here is derived from an EMBL/GenBank/DDBJ whole genome shotgun (WGS) entry which is preliminary data.</text>
</comment>
<comment type="catalytic activity">
    <reaction evidence="10">
        <text>isopentenyl diphosphate = dimethylallyl diphosphate</text>
        <dbReference type="Rhea" id="RHEA:23284"/>
        <dbReference type="ChEBI" id="CHEBI:57623"/>
        <dbReference type="ChEBI" id="CHEBI:128769"/>
        <dbReference type="EC" id="5.3.3.2"/>
    </reaction>
</comment>
<evidence type="ECO:0000256" key="10">
    <source>
        <dbReference type="HAMAP-Rule" id="MF_00202"/>
    </source>
</evidence>
<keyword evidence="7 10" id="KW-0464">Manganese</keyword>
<evidence type="ECO:0000313" key="13">
    <source>
        <dbReference type="EMBL" id="TCP39134.1"/>
    </source>
</evidence>
<dbReference type="UniPathway" id="UPA00059">
    <property type="reaction ID" value="UER00104"/>
</dbReference>
<dbReference type="PROSITE" id="PS51462">
    <property type="entry name" value="NUDIX"/>
    <property type="match status" value="1"/>
</dbReference>
<dbReference type="EMBL" id="SLXP01000014">
    <property type="protein sequence ID" value="TCP39134.1"/>
    <property type="molecule type" value="Genomic_DNA"/>
</dbReference>
<evidence type="ECO:0000256" key="2">
    <source>
        <dbReference type="ARBA" id="ARBA00007579"/>
    </source>
</evidence>
<protein>
    <recommendedName>
        <fullName evidence="3 10">Isopentenyl-diphosphate Delta-isomerase</fullName>
        <shortName evidence="10">IPP isomerase</shortName>
        <ecNumber evidence="3 10">5.3.3.2</ecNumber>
    </recommendedName>
    <alternativeName>
        <fullName evidence="10">IPP:DMAPP isomerase</fullName>
    </alternativeName>
    <alternativeName>
        <fullName evidence="10">Isopentenyl pyrophosphate isomerase</fullName>
    </alternativeName>
</protein>
<feature type="binding site" evidence="10">
    <location>
        <position position="28"/>
    </location>
    <ligand>
        <name>Mn(2+)</name>
        <dbReference type="ChEBI" id="CHEBI:29035"/>
    </ligand>
</feature>
<dbReference type="InterPro" id="IPR000086">
    <property type="entry name" value="NUDIX_hydrolase_dom"/>
</dbReference>
<keyword evidence="4 10" id="KW-0963">Cytoplasm</keyword>
<comment type="cofactor">
    <cofactor evidence="10">
        <name>Mg(2+)</name>
        <dbReference type="ChEBI" id="CHEBI:18420"/>
    </cofactor>
    <text evidence="10">Binds 1 Mg(2+) ion per subunit. The magnesium ion binds only when substrate is bound.</text>
</comment>
<comment type="pathway">
    <text evidence="1 10">Isoprenoid biosynthesis; dimethylallyl diphosphate biosynthesis; dimethylallyl diphosphate from isopentenyl diphosphate: step 1/1.</text>
</comment>
<dbReference type="NCBIfam" id="TIGR02150">
    <property type="entry name" value="IPP_isom_1"/>
    <property type="match status" value="1"/>
</dbReference>
<evidence type="ECO:0000256" key="1">
    <source>
        <dbReference type="ARBA" id="ARBA00004826"/>
    </source>
</evidence>
<evidence type="ECO:0000313" key="14">
    <source>
        <dbReference type="Proteomes" id="UP000294835"/>
    </source>
</evidence>
<dbReference type="GO" id="GO:0004452">
    <property type="term" value="F:isopentenyl-diphosphate delta-isomerase activity"/>
    <property type="evidence" value="ECO:0007669"/>
    <property type="project" value="UniProtKB-UniRule"/>
</dbReference>
<accession>A0A4R2PV86</accession>
<comment type="similarity">
    <text evidence="2 10">Belongs to the IPP isomerase type 1 family.</text>
</comment>
<dbReference type="InterPro" id="IPR011876">
    <property type="entry name" value="IsopentenylPP_isomerase_typ1"/>
</dbReference>
<comment type="cofactor">
    <cofactor evidence="10">
        <name>Mn(2+)</name>
        <dbReference type="ChEBI" id="CHEBI:29035"/>
    </cofactor>
    <text evidence="10">Binds 1 Mn(2+) ion per subunit.</text>
</comment>
<feature type="domain" description="Nudix hydrolase" evidence="12">
    <location>
        <begin position="26"/>
        <end position="160"/>
    </location>
</feature>
<dbReference type="HAMAP" id="MF_00202">
    <property type="entry name" value="Idi"/>
    <property type="match status" value="1"/>
</dbReference>
<dbReference type="GO" id="GO:0050992">
    <property type="term" value="P:dimethylallyl diphosphate biosynthetic process"/>
    <property type="evidence" value="ECO:0007669"/>
    <property type="project" value="UniProtKB-UniRule"/>
</dbReference>
<comment type="function">
    <text evidence="10">Catalyzes the 1,3-allylic rearrangement of the homoallylic substrate isopentenyl (IPP) to its highly electrophilic allylic isomer, dimethylallyl diphosphate (DMAPP).</text>
</comment>
<dbReference type="NCBIfam" id="NF002995">
    <property type="entry name" value="PRK03759.1"/>
    <property type="match status" value="1"/>
</dbReference>
<keyword evidence="14" id="KW-1185">Reference proteome</keyword>
<evidence type="ECO:0000256" key="9">
    <source>
        <dbReference type="ARBA" id="ARBA00023235"/>
    </source>
</evidence>
<keyword evidence="6 10" id="KW-0460">Magnesium</keyword>
<dbReference type="PANTHER" id="PTHR10885">
    <property type="entry name" value="ISOPENTENYL-DIPHOSPHATE DELTA-ISOMERASE"/>
    <property type="match status" value="1"/>
</dbReference>
<feature type="binding site" evidence="10">
    <location>
        <position position="64"/>
    </location>
    <ligand>
        <name>Mn(2+)</name>
        <dbReference type="ChEBI" id="CHEBI:29035"/>
    </ligand>
</feature>
<evidence type="ECO:0000256" key="7">
    <source>
        <dbReference type="ARBA" id="ARBA00023211"/>
    </source>
</evidence>